<dbReference type="InterPro" id="IPR012318">
    <property type="entry name" value="HTH_CRP"/>
</dbReference>
<dbReference type="Gene3D" id="1.10.10.10">
    <property type="entry name" value="Winged helix-like DNA-binding domain superfamily/Winged helix DNA-binding domain"/>
    <property type="match status" value="1"/>
</dbReference>
<dbReference type="InterPro" id="IPR005471">
    <property type="entry name" value="Tscrpt_reg_IclR_N"/>
</dbReference>
<dbReference type="Proteomes" id="UP000003653">
    <property type="component" value="Unassembled WGS sequence"/>
</dbReference>
<dbReference type="PANTHER" id="PTHR30136:SF35">
    <property type="entry name" value="HTH-TYPE TRANSCRIPTIONAL REGULATOR RV1719"/>
    <property type="match status" value="1"/>
</dbReference>
<dbReference type="HOGENOM" id="CLU_062618_6_3_11"/>
<feature type="domain" description="HTH iclR-type" evidence="5">
    <location>
        <begin position="8"/>
        <end position="70"/>
    </location>
</feature>
<dbReference type="GO" id="GO:0003700">
    <property type="term" value="F:DNA-binding transcription factor activity"/>
    <property type="evidence" value="ECO:0007669"/>
    <property type="project" value="TreeGrafter"/>
</dbReference>
<dbReference type="PROSITE" id="PS51078">
    <property type="entry name" value="ICLR_ED"/>
    <property type="match status" value="1"/>
</dbReference>
<dbReference type="SUPFAM" id="SSF46785">
    <property type="entry name" value="Winged helix' DNA-binding domain"/>
    <property type="match status" value="1"/>
</dbReference>
<reference evidence="7 8" key="1">
    <citation type="submission" date="2010-04" db="EMBL/GenBank/DDBJ databases">
        <authorList>
            <person name="Muzny D."/>
            <person name="Qin X."/>
            <person name="Deng J."/>
            <person name="Jiang H."/>
            <person name="Liu Y."/>
            <person name="Qu J."/>
            <person name="Song X.-Z."/>
            <person name="Zhang L."/>
            <person name="Thornton R."/>
            <person name="Coyle M."/>
            <person name="Francisco L."/>
            <person name="Jackson L."/>
            <person name="Javaid M."/>
            <person name="Korchina V."/>
            <person name="Kovar C."/>
            <person name="Mata R."/>
            <person name="Mathew T."/>
            <person name="Ngo R."/>
            <person name="Nguyen L."/>
            <person name="Nguyen N."/>
            <person name="Okwuonu G."/>
            <person name="Ongeri F."/>
            <person name="Pham C."/>
            <person name="Simmons D."/>
            <person name="Wilczek-Boney K."/>
            <person name="Hale W."/>
            <person name="Jakkamsetti A."/>
            <person name="Pham P."/>
            <person name="Ruth R."/>
            <person name="San Lucas F."/>
            <person name="Warren J."/>
            <person name="Zhang J."/>
            <person name="Zhao Z."/>
            <person name="Zhou C."/>
            <person name="Zhu D."/>
            <person name="Lee S."/>
            <person name="Bess C."/>
            <person name="Blankenburg K."/>
            <person name="Forbes L."/>
            <person name="Fu Q."/>
            <person name="Gubbala S."/>
            <person name="Hirani K."/>
            <person name="Jayaseelan J.C."/>
            <person name="Lara F."/>
            <person name="Munidasa M."/>
            <person name="Palculict T."/>
            <person name="Patil S."/>
            <person name="Pu L.-L."/>
            <person name="Saada N."/>
            <person name="Tang L."/>
            <person name="Weissenberger G."/>
            <person name="Zhu Y."/>
            <person name="Hemphill L."/>
            <person name="Shang Y."/>
            <person name="Youmans B."/>
            <person name="Ayvaz T."/>
            <person name="Ross M."/>
            <person name="Santibanez J."/>
            <person name="Aqrawi P."/>
            <person name="Gross S."/>
            <person name="Joshi V."/>
            <person name="Fowler G."/>
            <person name="Nazareth L."/>
            <person name="Reid J."/>
            <person name="Worley K."/>
            <person name="Petrosino J."/>
            <person name="Highlander S."/>
            <person name="Gibbs R."/>
        </authorList>
    </citation>
    <scope>NUCLEOTIDE SEQUENCE [LARGE SCALE GENOMIC DNA]</scope>
    <source>
        <strain evidence="7 8">ATCC BAA-614</strain>
    </source>
</reference>
<dbReference type="eggNOG" id="COG1414">
    <property type="taxonomic scope" value="Bacteria"/>
</dbReference>
<comment type="caution">
    <text evidence="7">The sequence shown here is derived from an EMBL/GenBank/DDBJ whole genome shotgun (WGS) entry which is preliminary data.</text>
</comment>
<proteinExistence type="predicted"/>
<dbReference type="InterPro" id="IPR014757">
    <property type="entry name" value="Tscrpt_reg_IclR_C"/>
</dbReference>
<keyword evidence="8" id="KW-1185">Reference proteome</keyword>
<dbReference type="AlphaFoldDB" id="D5P376"/>
<dbReference type="Gene3D" id="3.30.450.40">
    <property type="match status" value="1"/>
</dbReference>
<protein>
    <submittedName>
        <fullName evidence="7">Transcriptional regulator, IclR family, C-terminal domain protein</fullName>
    </submittedName>
</protein>
<dbReference type="CDD" id="cd00092">
    <property type="entry name" value="HTH_CRP"/>
    <property type="match status" value="1"/>
</dbReference>
<dbReference type="PROSITE" id="PS51077">
    <property type="entry name" value="HTH_ICLR"/>
    <property type="match status" value="1"/>
</dbReference>
<dbReference type="Pfam" id="PF09339">
    <property type="entry name" value="HTH_IclR"/>
    <property type="match status" value="1"/>
</dbReference>
<sequence length="270" mass="28197">MSSDGAGVQVIARAAEILRLLQAHPGGLSQAEIGDRLGLARSTVSRILGALDDEGLVASPRGRGGYRLGPEIARMASTVRLGVVMDVHPFMEELSRDLGETVDLSILDGDRATFVDQVVSPHRLRAISAVGESFPLHCCANGKALLAGLPPERLPSRLARLTPNTITSPAALREELERVRAEGVAYDREEQTEGICAVGAVLRGVTGHAVAVSVPVPAQRFYGREAELTQALRAWVEKINACLAAPLADGAPLGVGTPATAGAVNPGVAE</sequence>
<feature type="domain" description="IclR-ED" evidence="6">
    <location>
        <begin position="71"/>
        <end position="249"/>
    </location>
</feature>
<dbReference type="SUPFAM" id="SSF55781">
    <property type="entry name" value="GAF domain-like"/>
    <property type="match status" value="1"/>
</dbReference>
<gene>
    <name evidence="7" type="ORF">HMPREF0591_0620</name>
</gene>
<accession>D5P376</accession>
<dbReference type="Pfam" id="PF01614">
    <property type="entry name" value="IclR_C"/>
    <property type="match status" value="1"/>
</dbReference>
<evidence type="ECO:0000256" key="2">
    <source>
        <dbReference type="ARBA" id="ARBA00023125"/>
    </source>
</evidence>
<dbReference type="PANTHER" id="PTHR30136">
    <property type="entry name" value="HELIX-TURN-HELIX TRANSCRIPTIONAL REGULATOR, ICLR FAMILY"/>
    <property type="match status" value="1"/>
</dbReference>
<evidence type="ECO:0000259" key="6">
    <source>
        <dbReference type="PROSITE" id="PS51078"/>
    </source>
</evidence>
<evidence type="ECO:0000259" key="5">
    <source>
        <dbReference type="PROSITE" id="PS51077"/>
    </source>
</evidence>
<feature type="domain" description="HTH cro/C1-type" evidence="4">
    <location>
        <begin position="17"/>
        <end position="47"/>
    </location>
</feature>
<evidence type="ECO:0000313" key="8">
    <source>
        <dbReference type="Proteomes" id="UP000003653"/>
    </source>
</evidence>
<keyword evidence="3" id="KW-0804">Transcription</keyword>
<keyword evidence="2" id="KW-0238">DNA-binding</keyword>
<name>D5P376_9MYCO</name>
<organism evidence="7 8">
    <name type="scientific">Mycobacterium parascrofulaceum ATCC BAA-614</name>
    <dbReference type="NCBI Taxonomy" id="525368"/>
    <lineage>
        <taxon>Bacteria</taxon>
        <taxon>Bacillati</taxon>
        <taxon>Actinomycetota</taxon>
        <taxon>Actinomycetes</taxon>
        <taxon>Mycobacteriales</taxon>
        <taxon>Mycobacteriaceae</taxon>
        <taxon>Mycobacterium</taxon>
        <taxon>Mycobacterium simiae complex</taxon>
    </lineage>
</organism>
<evidence type="ECO:0000259" key="4">
    <source>
        <dbReference type="PROSITE" id="PS50943"/>
    </source>
</evidence>
<evidence type="ECO:0000256" key="3">
    <source>
        <dbReference type="ARBA" id="ARBA00023163"/>
    </source>
</evidence>
<dbReference type="SMART" id="SM00419">
    <property type="entry name" value="HTH_CRP"/>
    <property type="match status" value="1"/>
</dbReference>
<dbReference type="RefSeq" id="WP_007169819.1">
    <property type="nucleotide sequence ID" value="NZ_GG770555.1"/>
</dbReference>
<dbReference type="InterPro" id="IPR036390">
    <property type="entry name" value="WH_DNA-bd_sf"/>
</dbReference>
<dbReference type="PRINTS" id="PR00034">
    <property type="entry name" value="HTHCRP"/>
</dbReference>
<evidence type="ECO:0000313" key="7">
    <source>
        <dbReference type="EMBL" id="EFG79470.1"/>
    </source>
</evidence>
<dbReference type="InterPro" id="IPR036388">
    <property type="entry name" value="WH-like_DNA-bd_sf"/>
</dbReference>
<evidence type="ECO:0000256" key="1">
    <source>
        <dbReference type="ARBA" id="ARBA00023015"/>
    </source>
</evidence>
<dbReference type="InterPro" id="IPR050707">
    <property type="entry name" value="HTH_MetabolicPath_Reg"/>
</dbReference>
<keyword evidence="1" id="KW-0805">Transcription regulation</keyword>
<dbReference type="InterPro" id="IPR029016">
    <property type="entry name" value="GAF-like_dom_sf"/>
</dbReference>
<dbReference type="GO" id="GO:0045892">
    <property type="term" value="P:negative regulation of DNA-templated transcription"/>
    <property type="evidence" value="ECO:0007669"/>
    <property type="project" value="TreeGrafter"/>
</dbReference>
<dbReference type="GO" id="GO:0003677">
    <property type="term" value="F:DNA binding"/>
    <property type="evidence" value="ECO:0007669"/>
    <property type="project" value="UniProtKB-KW"/>
</dbReference>
<dbReference type="InterPro" id="IPR001387">
    <property type="entry name" value="Cro/C1-type_HTH"/>
</dbReference>
<dbReference type="PROSITE" id="PS50943">
    <property type="entry name" value="HTH_CROC1"/>
    <property type="match status" value="1"/>
</dbReference>
<dbReference type="SMART" id="SM00346">
    <property type="entry name" value="HTH_ICLR"/>
    <property type="match status" value="1"/>
</dbReference>
<dbReference type="EMBL" id="ADNV01000071">
    <property type="protein sequence ID" value="EFG79470.1"/>
    <property type="molecule type" value="Genomic_DNA"/>
</dbReference>